<evidence type="ECO:0000313" key="2">
    <source>
        <dbReference type="Proteomes" id="UP000095283"/>
    </source>
</evidence>
<feature type="region of interest" description="Disordered" evidence="1">
    <location>
        <begin position="1"/>
        <end position="30"/>
    </location>
</feature>
<reference evidence="3" key="1">
    <citation type="submission" date="2016-11" db="UniProtKB">
        <authorList>
            <consortium name="WormBaseParasite"/>
        </authorList>
    </citation>
    <scope>IDENTIFICATION</scope>
</reference>
<evidence type="ECO:0000256" key="1">
    <source>
        <dbReference type="SAM" id="MobiDB-lite"/>
    </source>
</evidence>
<evidence type="ECO:0000313" key="3">
    <source>
        <dbReference type="WBParaSite" id="Hba_06189"/>
    </source>
</evidence>
<dbReference type="WBParaSite" id="Hba_06189">
    <property type="protein sequence ID" value="Hba_06189"/>
    <property type="gene ID" value="Hba_06189"/>
</dbReference>
<dbReference type="AlphaFoldDB" id="A0A1I7WM16"/>
<sequence>MYNPGRGTEQAEVGVSAIHETNRRPPNQRAFLSRGFASVLFPTSPLGG</sequence>
<protein>
    <submittedName>
        <fullName evidence="3">Diguanylate phosphodiesterase</fullName>
    </submittedName>
</protein>
<keyword evidence="2" id="KW-1185">Reference proteome</keyword>
<organism evidence="2 3">
    <name type="scientific">Heterorhabditis bacteriophora</name>
    <name type="common">Entomopathogenic nematode worm</name>
    <dbReference type="NCBI Taxonomy" id="37862"/>
    <lineage>
        <taxon>Eukaryota</taxon>
        <taxon>Metazoa</taxon>
        <taxon>Ecdysozoa</taxon>
        <taxon>Nematoda</taxon>
        <taxon>Chromadorea</taxon>
        <taxon>Rhabditida</taxon>
        <taxon>Rhabditina</taxon>
        <taxon>Rhabditomorpha</taxon>
        <taxon>Strongyloidea</taxon>
        <taxon>Heterorhabditidae</taxon>
        <taxon>Heterorhabditis</taxon>
    </lineage>
</organism>
<dbReference type="Proteomes" id="UP000095283">
    <property type="component" value="Unplaced"/>
</dbReference>
<accession>A0A1I7WM16</accession>
<proteinExistence type="predicted"/>
<name>A0A1I7WM16_HETBA</name>